<keyword evidence="4" id="KW-0804">Transcription</keyword>
<dbReference type="InterPro" id="IPR036594">
    <property type="entry name" value="Meth_synthase_dom"/>
</dbReference>
<dbReference type="InterPro" id="IPR047057">
    <property type="entry name" value="MerR_fam"/>
</dbReference>
<dbReference type="Pfam" id="PF02607">
    <property type="entry name" value="B12-binding_2"/>
    <property type="match status" value="1"/>
</dbReference>
<dbReference type="Proteomes" id="UP000070138">
    <property type="component" value="Unassembled WGS sequence"/>
</dbReference>
<dbReference type="PANTHER" id="PTHR30204:SF69">
    <property type="entry name" value="MERR-FAMILY TRANSCRIPTIONAL REGULATOR"/>
    <property type="match status" value="1"/>
</dbReference>
<evidence type="ECO:0000256" key="3">
    <source>
        <dbReference type="ARBA" id="ARBA00023125"/>
    </source>
</evidence>
<accession>A0A137RFT5</accession>
<evidence type="ECO:0000259" key="5">
    <source>
        <dbReference type="SMART" id="SM00422"/>
    </source>
</evidence>
<gene>
    <name evidence="6" type="ORF">LS48_11380</name>
</gene>
<keyword evidence="7" id="KW-1185">Reference proteome</keyword>
<dbReference type="InterPro" id="IPR003759">
    <property type="entry name" value="Cbl-bd_cap"/>
</dbReference>
<keyword evidence="3" id="KW-0238">DNA-binding</keyword>
<sequence>MHKVKLNGNSVVKTQFGIKDLENLSNVKAHTIRIWEKRYNLLEPDRTDTNIRKYDLDNLKKLLNIAYLYNAGYKISKIASLDNVQIQELIKKNINGLDSEYMLNIFKSAMFEFDGQLFDATLKKLLETKSFREVFVEIFVPLLNEMGILWHSGTIDPSHEHFISEKIKHTIISFSDKEKKISTKPGPLFTLYLPYQEIHEIGLLYANYELISAGYNTIFLGANIPLESLTHILNSKQRVIFVTYFTIQPENDNLKKYLSDFQTEVGSKGSCELWVLGNKAEKSSKNTKNLKFFRDITLFTDHIEKFQQS</sequence>
<organism evidence="6 7">
    <name type="scientific">Aequorivita aquimaris</name>
    <dbReference type="NCBI Taxonomy" id="1548749"/>
    <lineage>
        <taxon>Bacteria</taxon>
        <taxon>Pseudomonadati</taxon>
        <taxon>Bacteroidota</taxon>
        <taxon>Flavobacteriia</taxon>
        <taxon>Flavobacteriales</taxon>
        <taxon>Flavobacteriaceae</taxon>
        <taxon>Aequorivita</taxon>
    </lineage>
</organism>
<protein>
    <recommendedName>
        <fullName evidence="5">HTH merR-type domain-containing protein</fullName>
    </recommendedName>
</protein>
<comment type="caution">
    <text evidence="6">The sequence shown here is derived from an EMBL/GenBank/DDBJ whole genome shotgun (WGS) entry which is preliminary data.</text>
</comment>
<dbReference type="InterPro" id="IPR009061">
    <property type="entry name" value="DNA-bd_dom_put_sf"/>
</dbReference>
<dbReference type="Gene3D" id="3.40.50.280">
    <property type="entry name" value="Cobalamin-binding domain"/>
    <property type="match status" value="1"/>
</dbReference>
<dbReference type="Gene3D" id="1.10.1660.10">
    <property type="match status" value="1"/>
</dbReference>
<dbReference type="STRING" id="1548749.LS48_11380"/>
<dbReference type="SUPFAM" id="SSF46955">
    <property type="entry name" value="Putative DNA-binding domain"/>
    <property type="match status" value="1"/>
</dbReference>
<reference evidence="6 7" key="2">
    <citation type="journal article" date="2016" name="Int. J. Syst. Evol. Microbiol.">
        <title>Vitellibacter aquimaris sp. nov., a marine bacterium isolated from seawater.</title>
        <authorList>
            <person name="Thevarajoo S."/>
            <person name="Selvaratnam C."/>
            <person name="Goh K.M."/>
            <person name="Hong K.W."/>
            <person name="Chan X.Y."/>
            <person name="Chan K.G."/>
            <person name="Chong C.S."/>
        </authorList>
    </citation>
    <scope>NUCLEOTIDE SEQUENCE [LARGE SCALE GENOMIC DNA]</scope>
    <source>
        <strain evidence="6 7">D-24</strain>
    </source>
</reference>
<evidence type="ECO:0000256" key="2">
    <source>
        <dbReference type="ARBA" id="ARBA00023015"/>
    </source>
</evidence>
<evidence type="ECO:0000256" key="4">
    <source>
        <dbReference type="ARBA" id="ARBA00023163"/>
    </source>
</evidence>
<proteinExistence type="predicted"/>
<name>A0A137RFT5_9FLAO</name>
<evidence type="ECO:0000256" key="1">
    <source>
        <dbReference type="ARBA" id="ARBA00022491"/>
    </source>
</evidence>
<dbReference type="SMART" id="SM00422">
    <property type="entry name" value="HTH_MERR"/>
    <property type="match status" value="1"/>
</dbReference>
<keyword evidence="2" id="KW-0805">Transcription regulation</keyword>
<evidence type="ECO:0000313" key="7">
    <source>
        <dbReference type="Proteomes" id="UP000070138"/>
    </source>
</evidence>
<dbReference type="Gene3D" id="1.10.1240.10">
    <property type="entry name" value="Methionine synthase domain"/>
    <property type="match status" value="1"/>
</dbReference>
<reference evidence="7" key="1">
    <citation type="submission" date="2014-10" db="EMBL/GenBank/DDBJ databases">
        <title>Genome sequencing of Vitellibacter sp. D-24.</title>
        <authorList>
            <person name="Thevarajoo S."/>
            <person name="Selvaratnam C."/>
            <person name="Goh K.M."/>
            <person name="Chong C.S."/>
        </authorList>
    </citation>
    <scope>NUCLEOTIDE SEQUENCE [LARGE SCALE GENOMIC DNA]</scope>
    <source>
        <strain evidence="7">D-24</strain>
    </source>
</reference>
<dbReference type="PANTHER" id="PTHR30204">
    <property type="entry name" value="REDOX-CYCLING DRUG-SENSING TRANSCRIPTIONAL ACTIVATOR SOXR"/>
    <property type="match status" value="1"/>
</dbReference>
<keyword evidence="1" id="KW-0678">Repressor</keyword>
<dbReference type="GO" id="GO:0003700">
    <property type="term" value="F:DNA-binding transcription factor activity"/>
    <property type="evidence" value="ECO:0007669"/>
    <property type="project" value="InterPro"/>
</dbReference>
<dbReference type="InterPro" id="IPR000551">
    <property type="entry name" value="MerR-type_HTH_dom"/>
</dbReference>
<evidence type="ECO:0000313" key="6">
    <source>
        <dbReference type="EMBL" id="KXN98355.1"/>
    </source>
</evidence>
<dbReference type="Pfam" id="PF13411">
    <property type="entry name" value="MerR_1"/>
    <property type="match status" value="1"/>
</dbReference>
<dbReference type="PATRIC" id="fig|1548749.3.peg.2385"/>
<dbReference type="CDD" id="cd01104">
    <property type="entry name" value="HTH_MlrA-CarA"/>
    <property type="match status" value="1"/>
</dbReference>
<dbReference type="AlphaFoldDB" id="A0A137RFT5"/>
<dbReference type="GO" id="GO:0003677">
    <property type="term" value="F:DNA binding"/>
    <property type="evidence" value="ECO:0007669"/>
    <property type="project" value="UniProtKB-KW"/>
</dbReference>
<feature type="domain" description="HTH merR-type" evidence="5">
    <location>
        <begin position="16"/>
        <end position="85"/>
    </location>
</feature>
<dbReference type="EMBL" id="JRWG01000007">
    <property type="protein sequence ID" value="KXN98355.1"/>
    <property type="molecule type" value="Genomic_DNA"/>
</dbReference>